<reference evidence="1" key="1">
    <citation type="submission" date="2011-01" db="EMBL/GenBank/DDBJ databases">
        <title>The Genome Sequence of Nematocida parisii strain ERTm3.</title>
        <authorList>
            <consortium name="The Broad Institute Genome Sequencing Platform"/>
            <consortium name="The Broad Institute Genome Sequencing Center for Infectious Disease"/>
            <person name="Cuomo C."/>
            <person name="Troemel E."/>
            <person name="Young S.K."/>
            <person name="Zeng Q."/>
            <person name="Gargeya S."/>
            <person name="Fitzgerald M."/>
            <person name="Haas B."/>
            <person name="Abouelleil A."/>
            <person name="Alvarado L."/>
            <person name="Arachchi H.M."/>
            <person name="Berlin A."/>
            <person name="Chapman S.B."/>
            <person name="Gearin G."/>
            <person name="Goldberg J."/>
            <person name="Griggs A."/>
            <person name="Gujja S."/>
            <person name="Hansen M."/>
            <person name="Heiman D."/>
            <person name="Howarth C."/>
            <person name="Larimer J."/>
            <person name="Lui A."/>
            <person name="MacDonald P.J.P."/>
            <person name="McCowen C."/>
            <person name="Montmayeur A."/>
            <person name="Murphy C."/>
            <person name="Neiman D."/>
            <person name="Pearson M."/>
            <person name="Priest M."/>
            <person name="Roberts A."/>
            <person name="Saif S."/>
            <person name="Shea T."/>
            <person name="Sisk P."/>
            <person name="Stolte C."/>
            <person name="Sykes S."/>
            <person name="Wortman J."/>
            <person name="Nusbaum C."/>
            <person name="Birren B."/>
        </authorList>
    </citation>
    <scope>NUCLEOTIDE SEQUENCE</scope>
    <source>
        <strain evidence="1">ERTm3</strain>
    </source>
</reference>
<dbReference type="VEuPathDB" id="MicrosporidiaDB:NEQG_02019"/>
<evidence type="ECO:0000313" key="2">
    <source>
        <dbReference type="Proteomes" id="UP000002872"/>
    </source>
</evidence>
<dbReference type="EMBL" id="GL870880">
    <property type="protein sequence ID" value="EIJ87947.1"/>
    <property type="molecule type" value="Genomic_DNA"/>
</dbReference>
<organism evidence="1 2">
    <name type="scientific">Nematocida parisii (strain ERTm3)</name>
    <name type="common">Nematode killer fungus</name>
    <dbReference type="NCBI Taxonomy" id="935791"/>
    <lineage>
        <taxon>Eukaryota</taxon>
        <taxon>Fungi</taxon>
        <taxon>Fungi incertae sedis</taxon>
        <taxon>Microsporidia</taxon>
        <taxon>Nematocida</taxon>
    </lineage>
</organism>
<dbReference type="Proteomes" id="UP000002872">
    <property type="component" value="Unassembled WGS sequence"/>
</dbReference>
<sequence>MILLRMARLNYKFVFCNFGGILNMFNTEREHIPLEMLEKYAAEELDAENNTGFLEICRIFGVSTKTACSSDVEFAELFMSLQTIFQASNISLPYDFAALLAECKEEKESDDSAAELTHQNDLAELYIRKLQLNELLKEKSVLEDKLKGIEELQTYSEVSREALQIAKTLNISTSHQKEGKRVLCKQDCNIDFHNFFMPFVNLSIETVNFIYGQIEISGNGNGKEWAVSLLMQYHQKKLEMKAAYLRYKTPEHMLDYLITVLLMEKPLATIFDICKILKRERKCVIKSVFFLCSKKILQYNRTMDAARLYNTL</sequence>
<gene>
    <name evidence="1" type="ORF">NEQG_02019</name>
</gene>
<dbReference type="HOGENOM" id="CLU_891639_0_0_1"/>
<protein>
    <submittedName>
        <fullName evidence="1">Uncharacterized protein</fullName>
    </submittedName>
</protein>
<accession>I3EFF0</accession>
<dbReference type="OrthoDB" id="2188219at2759"/>
<name>I3EFF0_NEMP3</name>
<keyword evidence="2" id="KW-1185">Reference proteome</keyword>
<evidence type="ECO:0000313" key="1">
    <source>
        <dbReference type="EMBL" id="EIJ87947.1"/>
    </source>
</evidence>
<dbReference type="InParanoid" id="I3EFF0"/>
<dbReference type="OMA" id="TEREHIP"/>
<proteinExistence type="predicted"/>
<dbReference type="AlphaFoldDB" id="I3EFF0"/>